<gene>
    <name evidence="6" type="ORF">CP258_04475</name>
</gene>
<dbReference type="AlphaFoldDB" id="A0AAU8PLU3"/>
<keyword evidence="2" id="KW-0813">Transport</keyword>
<keyword evidence="3" id="KW-0547">Nucleotide-binding</keyword>
<dbReference type="Gene3D" id="3.40.50.300">
    <property type="entry name" value="P-loop containing nucleotide triphosphate hydrolases"/>
    <property type="match status" value="1"/>
</dbReference>
<dbReference type="InterPro" id="IPR003593">
    <property type="entry name" value="AAA+_ATPase"/>
</dbReference>
<sequence>MMEDMTNAEIEPRNPDLLLDFFEVEFKRGGKTLVGPVDWQVELDERWVILGPNGAGKTTLIRMAAAEEFPSKGKLWIMGEQLGRTDMRDLRAMIGVSSSALGNRIPADEKVSDLVISAGYAILGRWREEYEEWDLDRATEILERVGAYHLADQTWGTLSEGERKRVLVARALMTNPELLLLDEPTAGMDLGGREDLVAYLGELAMDADAPAIVMITHHVEEVPPGFTHALLLDEGSVVAQGLIDDVITSENLTAAFHQPIAVDKIDGRYFARRQRRATKHRK</sequence>
<evidence type="ECO:0000259" key="5">
    <source>
        <dbReference type="PROSITE" id="PS50893"/>
    </source>
</evidence>
<evidence type="ECO:0000256" key="3">
    <source>
        <dbReference type="ARBA" id="ARBA00022741"/>
    </source>
</evidence>
<dbReference type="PANTHER" id="PTHR42734">
    <property type="entry name" value="METAL TRANSPORT SYSTEM ATP-BINDING PROTEIN TM_0124-RELATED"/>
    <property type="match status" value="1"/>
</dbReference>
<dbReference type="GO" id="GO:0016020">
    <property type="term" value="C:membrane"/>
    <property type="evidence" value="ECO:0007669"/>
    <property type="project" value="InterPro"/>
</dbReference>
<dbReference type="GO" id="GO:0022857">
    <property type="term" value="F:transmembrane transporter activity"/>
    <property type="evidence" value="ECO:0007669"/>
    <property type="project" value="UniProtKB-ARBA"/>
</dbReference>
<dbReference type="SUPFAM" id="SSF52540">
    <property type="entry name" value="P-loop containing nucleoside triphosphate hydrolases"/>
    <property type="match status" value="1"/>
</dbReference>
<dbReference type="PANTHER" id="PTHR42734:SF17">
    <property type="entry name" value="METAL TRANSPORT SYSTEM ATP-BINDING PROTEIN TM_0124-RELATED"/>
    <property type="match status" value="1"/>
</dbReference>
<organism evidence="6 7">
    <name type="scientific">Corynebacterium pseudotuberculosis 258</name>
    <dbReference type="NCBI Taxonomy" id="1168865"/>
    <lineage>
        <taxon>Bacteria</taxon>
        <taxon>Bacillati</taxon>
        <taxon>Actinomycetota</taxon>
        <taxon>Actinomycetes</taxon>
        <taxon>Mycobacteriales</taxon>
        <taxon>Corynebacteriaceae</taxon>
        <taxon>Corynebacterium</taxon>
    </lineage>
</organism>
<dbReference type="InterPro" id="IPR050153">
    <property type="entry name" value="Metal_Ion_Import_ABC"/>
</dbReference>
<dbReference type="EMBL" id="CP003540">
    <property type="protein sequence ID" value="AFK16500.2"/>
    <property type="molecule type" value="Genomic_DNA"/>
</dbReference>
<evidence type="ECO:0000313" key="7">
    <source>
        <dbReference type="Proteomes" id="UP000006465"/>
    </source>
</evidence>
<dbReference type="Proteomes" id="UP000006465">
    <property type="component" value="Chromosome"/>
</dbReference>
<dbReference type="CDD" id="cd03225">
    <property type="entry name" value="ABC_cobalt_CbiO_domain1"/>
    <property type="match status" value="1"/>
</dbReference>
<dbReference type="KEGG" id="coe:CP258_04475"/>
<feature type="domain" description="ABC transporter" evidence="5">
    <location>
        <begin position="19"/>
        <end position="259"/>
    </location>
</feature>
<dbReference type="RefSeq" id="WP_014366883.1">
    <property type="nucleotide sequence ID" value="NC_017945.3"/>
</dbReference>
<dbReference type="SMART" id="SM00382">
    <property type="entry name" value="AAA"/>
    <property type="match status" value="1"/>
</dbReference>
<dbReference type="InterPro" id="IPR027417">
    <property type="entry name" value="P-loop_NTPase"/>
</dbReference>
<dbReference type="GO" id="GO:0016887">
    <property type="term" value="F:ATP hydrolysis activity"/>
    <property type="evidence" value="ECO:0007669"/>
    <property type="project" value="InterPro"/>
</dbReference>
<dbReference type="InterPro" id="IPR015856">
    <property type="entry name" value="ABC_transpr_CbiO/EcfA_su"/>
</dbReference>
<dbReference type="GO" id="GO:0005524">
    <property type="term" value="F:ATP binding"/>
    <property type="evidence" value="ECO:0007669"/>
    <property type="project" value="UniProtKB-KW"/>
</dbReference>
<name>A0AAU8PLU3_CORPS</name>
<evidence type="ECO:0000313" key="6">
    <source>
        <dbReference type="EMBL" id="AFK16500.2"/>
    </source>
</evidence>
<dbReference type="InterPro" id="IPR003439">
    <property type="entry name" value="ABC_transporter-like_ATP-bd"/>
</dbReference>
<dbReference type="PROSITE" id="PS50893">
    <property type="entry name" value="ABC_TRANSPORTER_2"/>
    <property type="match status" value="1"/>
</dbReference>
<evidence type="ECO:0000256" key="2">
    <source>
        <dbReference type="ARBA" id="ARBA00022448"/>
    </source>
</evidence>
<dbReference type="FunFam" id="3.40.50.300:FF:001031">
    <property type="entry name" value="Iron ABC transporter ATP-binding protein"/>
    <property type="match status" value="1"/>
</dbReference>
<evidence type="ECO:0000256" key="4">
    <source>
        <dbReference type="ARBA" id="ARBA00022840"/>
    </source>
</evidence>
<accession>A0AAU8PLU3</accession>
<proteinExistence type="inferred from homology"/>
<comment type="similarity">
    <text evidence="1">Belongs to the ABC transporter superfamily.</text>
</comment>
<reference evidence="6 7" key="1">
    <citation type="journal article" date="2013" name="J. Biotechnol.">
        <title>Genome sequence of Corynebacterium pseudotuberculosis biovar equi strain 258 and prediction of antigenic targets to improve biotechnological vaccine production.</title>
        <authorList>
            <person name="Soares S.C."/>
            <person name="Trost E."/>
            <person name="Ramos R.T."/>
            <person name="Carneiro A.R."/>
            <person name="Santos A.R."/>
            <person name="Pinto A.C."/>
            <person name="Barbosa E."/>
            <person name="Aburjaile F."/>
            <person name="Ali A."/>
            <person name="Diniz C.A."/>
            <person name="Hassan S.S."/>
            <person name="Fiaux K."/>
            <person name="Guimaraes L.C."/>
            <person name="Bakhtiar S.M."/>
            <person name="Pereira U."/>
            <person name="Almeida S.S."/>
            <person name="Abreu V.A."/>
            <person name="Rocha F.S."/>
            <person name="Dorella F.A."/>
            <person name="Miyoshi A."/>
            <person name="Silva A."/>
            <person name="Azevedo V."/>
            <person name="Tauch A."/>
        </authorList>
    </citation>
    <scope>NUCLEOTIDE SEQUENCE [LARGE SCALE GENOMIC DNA]</scope>
    <source>
        <strain evidence="6 7">258</strain>
    </source>
</reference>
<dbReference type="Pfam" id="PF00005">
    <property type="entry name" value="ABC_tran"/>
    <property type="match status" value="1"/>
</dbReference>
<evidence type="ECO:0000256" key="1">
    <source>
        <dbReference type="ARBA" id="ARBA00005417"/>
    </source>
</evidence>
<keyword evidence="4 6" id="KW-0067">ATP-binding</keyword>
<protein>
    <submittedName>
        <fullName evidence="6">ATP-binding cassette domain-containing protein</fullName>
    </submittedName>
</protein>